<reference evidence="1 2" key="2">
    <citation type="journal article" date="2022" name="Mol. Ecol. Resour.">
        <title>The genomes of chicory, endive, great burdock and yacon provide insights into Asteraceae paleo-polyploidization history and plant inulin production.</title>
        <authorList>
            <person name="Fan W."/>
            <person name="Wang S."/>
            <person name="Wang H."/>
            <person name="Wang A."/>
            <person name="Jiang F."/>
            <person name="Liu H."/>
            <person name="Zhao H."/>
            <person name="Xu D."/>
            <person name="Zhang Y."/>
        </authorList>
    </citation>
    <scope>NUCLEOTIDE SEQUENCE [LARGE SCALE GENOMIC DNA]</scope>
    <source>
        <strain evidence="2">cv. Niubang</strain>
    </source>
</reference>
<dbReference type="EMBL" id="CM042063">
    <property type="protein sequence ID" value="KAI3667994.1"/>
    <property type="molecule type" value="Genomic_DNA"/>
</dbReference>
<organism evidence="1 2">
    <name type="scientific">Arctium lappa</name>
    <name type="common">Greater burdock</name>
    <name type="synonym">Lappa major</name>
    <dbReference type="NCBI Taxonomy" id="4217"/>
    <lineage>
        <taxon>Eukaryota</taxon>
        <taxon>Viridiplantae</taxon>
        <taxon>Streptophyta</taxon>
        <taxon>Embryophyta</taxon>
        <taxon>Tracheophyta</taxon>
        <taxon>Spermatophyta</taxon>
        <taxon>Magnoliopsida</taxon>
        <taxon>eudicotyledons</taxon>
        <taxon>Gunneridae</taxon>
        <taxon>Pentapetalae</taxon>
        <taxon>asterids</taxon>
        <taxon>campanulids</taxon>
        <taxon>Asterales</taxon>
        <taxon>Asteraceae</taxon>
        <taxon>Carduoideae</taxon>
        <taxon>Cardueae</taxon>
        <taxon>Arctiinae</taxon>
        <taxon>Arctium</taxon>
    </lineage>
</organism>
<evidence type="ECO:0000313" key="2">
    <source>
        <dbReference type="Proteomes" id="UP001055879"/>
    </source>
</evidence>
<proteinExistence type="predicted"/>
<dbReference type="Proteomes" id="UP001055879">
    <property type="component" value="Linkage Group LG17"/>
</dbReference>
<gene>
    <name evidence="1" type="ORF">L6452_43065</name>
</gene>
<evidence type="ECO:0000313" key="1">
    <source>
        <dbReference type="EMBL" id="KAI3667994.1"/>
    </source>
</evidence>
<keyword evidence="2" id="KW-1185">Reference proteome</keyword>
<name>A0ACB8XKQ9_ARCLA</name>
<comment type="caution">
    <text evidence="1">The sequence shown here is derived from an EMBL/GenBank/DDBJ whole genome shotgun (WGS) entry which is preliminary data.</text>
</comment>
<accession>A0ACB8XKQ9</accession>
<protein>
    <submittedName>
        <fullName evidence="1">Uncharacterized protein</fullName>
    </submittedName>
</protein>
<reference evidence="2" key="1">
    <citation type="journal article" date="2022" name="Mol. Ecol. Resour.">
        <title>The genomes of chicory, endive, great burdock and yacon provide insights into Asteraceae palaeo-polyploidization history and plant inulin production.</title>
        <authorList>
            <person name="Fan W."/>
            <person name="Wang S."/>
            <person name="Wang H."/>
            <person name="Wang A."/>
            <person name="Jiang F."/>
            <person name="Liu H."/>
            <person name="Zhao H."/>
            <person name="Xu D."/>
            <person name="Zhang Y."/>
        </authorList>
    </citation>
    <scope>NUCLEOTIDE SEQUENCE [LARGE SCALE GENOMIC DNA]</scope>
    <source>
        <strain evidence="2">cv. Niubang</strain>
    </source>
</reference>
<sequence length="163" mass="19237">MCDCLGFQQALFSDDLRRELLQKPIINAELAYNSFIVDNYKSWRHNPRYPFKDQVQDNLVTMELLALDHPLCQFVPPLWKRNIQSFRNLNKSPQEGNLCHKISPLFLQYPQRAGLLVTCFLRLPECLQIFSFLRFLLTKSLQKGHHSYLSPRGFFNLRHRASI</sequence>